<gene>
    <name evidence="2" type="ORF">VaNZ11_005490</name>
</gene>
<comment type="caution">
    <text evidence="2">The sequence shown here is derived from an EMBL/GenBank/DDBJ whole genome shotgun (WGS) entry which is preliminary data.</text>
</comment>
<feature type="non-terminal residue" evidence="2">
    <location>
        <position position="1"/>
    </location>
</feature>
<dbReference type="PANTHER" id="PTHR31600:SF2">
    <property type="entry name" value="GAMETE ENRICHED GENE 10 PROTEIN-RELATED"/>
    <property type="match status" value="1"/>
</dbReference>
<organism evidence="2 3">
    <name type="scientific">Volvox africanus</name>
    <dbReference type="NCBI Taxonomy" id="51714"/>
    <lineage>
        <taxon>Eukaryota</taxon>
        <taxon>Viridiplantae</taxon>
        <taxon>Chlorophyta</taxon>
        <taxon>core chlorophytes</taxon>
        <taxon>Chlorophyceae</taxon>
        <taxon>CS clade</taxon>
        <taxon>Chlamydomonadales</taxon>
        <taxon>Volvocaceae</taxon>
        <taxon>Volvox</taxon>
    </lineage>
</organism>
<reference evidence="2 3" key="1">
    <citation type="journal article" date="2023" name="IScience">
        <title>Expanded male sex-determining region conserved during the evolution of homothallism in the green alga Volvox.</title>
        <authorList>
            <person name="Yamamoto K."/>
            <person name="Matsuzaki R."/>
            <person name="Mahakham W."/>
            <person name="Heman W."/>
            <person name="Sekimoto H."/>
            <person name="Kawachi M."/>
            <person name="Minakuchi Y."/>
            <person name="Toyoda A."/>
            <person name="Nozaki H."/>
        </authorList>
    </citation>
    <scope>NUCLEOTIDE SEQUENCE [LARGE SCALE GENOMIC DNA]</scope>
    <source>
        <strain evidence="2 3">NIES-4468</strain>
    </source>
</reference>
<evidence type="ECO:0000313" key="2">
    <source>
        <dbReference type="EMBL" id="GLI62751.1"/>
    </source>
</evidence>
<keyword evidence="3" id="KW-1185">Reference proteome</keyword>
<dbReference type="Proteomes" id="UP001165090">
    <property type="component" value="Unassembled WGS sequence"/>
</dbReference>
<dbReference type="InterPro" id="IPR052994">
    <property type="entry name" value="Tiny_macrocysts_regulators"/>
</dbReference>
<accession>A0ABQ5S0G0</accession>
<dbReference type="PANTHER" id="PTHR31600">
    <property type="entry name" value="TINY MACROCYSTS PROTEIN B-RELATED"/>
    <property type="match status" value="1"/>
</dbReference>
<feature type="non-terminal residue" evidence="2">
    <location>
        <position position="275"/>
    </location>
</feature>
<evidence type="ECO:0000256" key="1">
    <source>
        <dbReference type="SAM" id="MobiDB-lite"/>
    </source>
</evidence>
<sequence length="275" mass="29399">GYSLKSFLKMKLEQLLPQPFSTMHGRLLRDQPILLPPVSCRAGSVVHFVNSNGANVHVRLKITAKDDDHGEHVRHVVQVSKVDVTSQEAMYGDKRLQLFCSMEGKILSVDCPNSSVLGILASELVGSSLADCIDVFNDWRAQAGAHQLDILLWSLLGKEAEMPGTSWQVKVLRHSHDEEGLILPNINRKAPARLSAIHSGGVAACMQAELIDPSELESEGSLLLALGKQAGDGIDGVTGATFRTSAAGGKPGLRRVSEAGVRRGDMPRAPTGGSG</sequence>
<proteinExistence type="predicted"/>
<feature type="region of interest" description="Disordered" evidence="1">
    <location>
        <begin position="245"/>
        <end position="275"/>
    </location>
</feature>
<evidence type="ECO:0000313" key="3">
    <source>
        <dbReference type="Proteomes" id="UP001165090"/>
    </source>
</evidence>
<name>A0ABQ5S0G0_9CHLO</name>
<dbReference type="EMBL" id="BSDZ01000013">
    <property type="protein sequence ID" value="GLI62751.1"/>
    <property type="molecule type" value="Genomic_DNA"/>
</dbReference>
<protein>
    <submittedName>
        <fullName evidence="2">Uncharacterized protein</fullName>
    </submittedName>
</protein>
<feature type="compositionally biased region" description="Basic and acidic residues" evidence="1">
    <location>
        <begin position="255"/>
        <end position="266"/>
    </location>
</feature>